<protein>
    <submittedName>
        <fullName evidence="1 3">Uncharacterized protein</fullName>
    </submittedName>
</protein>
<evidence type="ECO:0000313" key="2">
    <source>
        <dbReference type="EMBL" id="RHN48658.1"/>
    </source>
</evidence>
<reference evidence="2" key="4">
    <citation type="journal article" date="2018" name="Nat. Plants">
        <title>Whole-genome landscape of Medicago truncatula symbiotic genes.</title>
        <authorList>
            <person name="Pecrix Y."/>
            <person name="Gamas P."/>
            <person name="Carrere S."/>
        </authorList>
    </citation>
    <scope>NUCLEOTIDE SEQUENCE</scope>
    <source>
        <tissue evidence="2">Leaves</tissue>
    </source>
</reference>
<name>G7L613_MEDTR</name>
<reference evidence="3" key="3">
    <citation type="submission" date="2015-04" db="UniProtKB">
        <authorList>
            <consortium name="EnsemblPlants"/>
        </authorList>
    </citation>
    <scope>IDENTIFICATION</scope>
    <source>
        <strain evidence="3">cv. Jemalong A17</strain>
    </source>
</reference>
<dbReference type="Proteomes" id="UP000002051">
    <property type="component" value="Unassembled WGS sequence"/>
</dbReference>
<dbReference type="Gramene" id="rna43398">
    <property type="protein sequence ID" value="RHN48658.1"/>
    <property type="gene ID" value="gene43398"/>
</dbReference>
<sequence length="92" mass="10527">MHGHDARFSNDLWTGGCSSLHSHLPKNFPQEGANFFVFPYSSNGTWNSDMIGTYFPSEICGIFIQNGNFTLKSAFKFLYTPFKKVSLYSWEK</sequence>
<keyword evidence="4" id="KW-1185">Reference proteome</keyword>
<gene>
    <name evidence="1" type="ordered locus">MTR_7g104310</name>
    <name evidence="2" type="ORF">MtrunA17_Chr7g0266111</name>
</gene>
<evidence type="ECO:0000313" key="4">
    <source>
        <dbReference type="Proteomes" id="UP000002051"/>
    </source>
</evidence>
<reference evidence="1 4" key="2">
    <citation type="journal article" date="2014" name="BMC Genomics">
        <title>An improved genome release (version Mt4.0) for the model legume Medicago truncatula.</title>
        <authorList>
            <person name="Tang H."/>
            <person name="Krishnakumar V."/>
            <person name="Bidwell S."/>
            <person name="Rosen B."/>
            <person name="Chan A."/>
            <person name="Zhou S."/>
            <person name="Gentzbittel L."/>
            <person name="Childs K.L."/>
            <person name="Yandell M."/>
            <person name="Gundlach H."/>
            <person name="Mayer K.F."/>
            <person name="Schwartz D.C."/>
            <person name="Town C.D."/>
        </authorList>
    </citation>
    <scope>GENOME REANNOTATION</scope>
    <source>
        <strain evidence="3 4">cv. Jemalong A17</strain>
    </source>
</reference>
<dbReference type="EMBL" id="CM001223">
    <property type="protein sequence ID" value="AES82010.1"/>
    <property type="molecule type" value="Genomic_DNA"/>
</dbReference>
<dbReference type="HOGENOM" id="CLU_2416683_0_0_1"/>
<evidence type="ECO:0000313" key="3">
    <source>
        <dbReference type="EnsemblPlants" id="AES82010"/>
    </source>
</evidence>
<organism evidence="1 4">
    <name type="scientific">Medicago truncatula</name>
    <name type="common">Barrel medic</name>
    <name type="synonym">Medicago tribuloides</name>
    <dbReference type="NCBI Taxonomy" id="3880"/>
    <lineage>
        <taxon>Eukaryota</taxon>
        <taxon>Viridiplantae</taxon>
        <taxon>Streptophyta</taxon>
        <taxon>Embryophyta</taxon>
        <taxon>Tracheophyta</taxon>
        <taxon>Spermatophyta</taxon>
        <taxon>Magnoliopsida</taxon>
        <taxon>eudicotyledons</taxon>
        <taxon>Gunneridae</taxon>
        <taxon>Pentapetalae</taxon>
        <taxon>rosids</taxon>
        <taxon>fabids</taxon>
        <taxon>Fabales</taxon>
        <taxon>Fabaceae</taxon>
        <taxon>Papilionoideae</taxon>
        <taxon>50 kb inversion clade</taxon>
        <taxon>NPAAA clade</taxon>
        <taxon>Hologalegina</taxon>
        <taxon>IRL clade</taxon>
        <taxon>Trifolieae</taxon>
        <taxon>Medicago</taxon>
    </lineage>
</organism>
<dbReference type="EMBL" id="PSQE01000007">
    <property type="protein sequence ID" value="RHN48658.1"/>
    <property type="molecule type" value="Genomic_DNA"/>
</dbReference>
<dbReference type="PaxDb" id="3880-AES82010"/>
<evidence type="ECO:0000313" key="1">
    <source>
        <dbReference type="EMBL" id="AES82010.1"/>
    </source>
</evidence>
<dbReference type="EnsemblPlants" id="AES82010">
    <property type="protein sequence ID" value="AES82010"/>
    <property type="gene ID" value="MTR_7g104310"/>
</dbReference>
<dbReference type="Proteomes" id="UP000265566">
    <property type="component" value="Chromosome 7"/>
</dbReference>
<reference evidence="1 4" key="1">
    <citation type="journal article" date="2011" name="Nature">
        <title>The Medicago genome provides insight into the evolution of rhizobial symbioses.</title>
        <authorList>
            <person name="Young N.D."/>
            <person name="Debelle F."/>
            <person name="Oldroyd G.E."/>
            <person name="Geurts R."/>
            <person name="Cannon S.B."/>
            <person name="Udvardi M.K."/>
            <person name="Benedito V.A."/>
            <person name="Mayer K.F."/>
            <person name="Gouzy J."/>
            <person name="Schoof H."/>
            <person name="Van de Peer Y."/>
            <person name="Proost S."/>
            <person name="Cook D.R."/>
            <person name="Meyers B.C."/>
            <person name="Spannagl M."/>
            <person name="Cheung F."/>
            <person name="De Mita S."/>
            <person name="Krishnakumar V."/>
            <person name="Gundlach H."/>
            <person name="Zhou S."/>
            <person name="Mudge J."/>
            <person name="Bharti A.K."/>
            <person name="Murray J.D."/>
            <person name="Naoumkina M.A."/>
            <person name="Rosen B."/>
            <person name="Silverstein K.A."/>
            <person name="Tang H."/>
            <person name="Rombauts S."/>
            <person name="Zhao P.X."/>
            <person name="Zhou P."/>
            <person name="Barbe V."/>
            <person name="Bardou P."/>
            <person name="Bechner M."/>
            <person name="Bellec A."/>
            <person name="Berger A."/>
            <person name="Berges H."/>
            <person name="Bidwell S."/>
            <person name="Bisseling T."/>
            <person name="Choisne N."/>
            <person name="Couloux A."/>
            <person name="Denny R."/>
            <person name="Deshpande S."/>
            <person name="Dai X."/>
            <person name="Doyle J.J."/>
            <person name="Dudez A.M."/>
            <person name="Farmer A.D."/>
            <person name="Fouteau S."/>
            <person name="Franken C."/>
            <person name="Gibelin C."/>
            <person name="Gish J."/>
            <person name="Goldstein S."/>
            <person name="Gonzalez A.J."/>
            <person name="Green P.J."/>
            <person name="Hallab A."/>
            <person name="Hartog M."/>
            <person name="Hua A."/>
            <person name="Humphray S.J."/>
            <person name="Jeong D.H."/>
            <person name="Jing Y."/>
            <person name="Jocker A."/>
            <person name="Kenton S.M."/>
            <person name="Kim D.J."/>
            <person name="Klee K."/>
            <person name="Lai H."/>
            <person name="Lang C."/>
            <person name="Lin S."/>
            <person name="Macmil S.L."/>
            <person name="Magdelenat G."/>
            <person name="Matthews L."/>
            <person name="McCorrison J."/>
            <person name="Monaghan E.L."/>
            <person name="Mun J.H."/>
            <person name="Najar F.Z."/>
            <person name="Nicholson C."/>
            <person name="Noirot C."/>
            <person name="O'Bleness M."/>
            <person name="Paule C.R."/>
            <person name="Poulain J."/>
            <person name="Prion F."/>
            <person name="Qin B."/>
            <person name="Qu C."/>
            <person name="Retzel E.F."/>
            <person name="Riddle C."/>
            <person name="Sallet E."/>
            <person name="Samain S."/>
            <person name="Samson N."/>
            <person name="Sanders I."/>
            <person name="Saurat O."/>
            <person name="Scarpelli C."/>
            <person name="Schiex T."/>
            <person name="Segurens B."/>
            <person name="Severin A.J."/>
            <person name="Sherrier D.J."/>
            <person name="Shi R."/>
            <person name="Sims S."/>
            <person name="Singer S.R."/>
            <person name="Sinharoy S."/>
            <person name="Sterck L."/>
            <person name="Viollet A."/>
            <person name="Wang B.B."/>
            <person name="Wang K."/>
            <person name="Wang M."/>
            <person name="Wang X."/>
            <person name="Warfsmann J."/>
            <person name="Weissenbach J."/>
            <person name="White D.D."/>
            <person name="White J.D."/>
            <person name="Wiley G.B."/>
            <person name="Wincker P."/>
            <person name="Xing Y."/>
            <person name="Yang L."/>
            <person name="Yao Z."/>
            <person name="Ying F."/>
            <person name="Zhai J."/>
            <person name="Zhou L."/>
            <person name="Zuber A."/>
            <person name="Denarie J."/>
            <person name="Dixon R.A."/>
            <person name="May G.D."/>
            <person name="Schwartz D.C."/>
            <person name="Rogers J."/>
            <person name="Quetier F."/>
            <person name="Town C.D."/>
            <person name="Roe B.A."/>
        </authorList>
    </citation>
    <scope>NUCLEOTIDE SEQUENCE [LARGE SCALE GENOMIC DNA]</scope>
    <source>
        <strain evidence="1">A17</strain>
        <strain evidence="3 4">cv. Jemalong A17</strain>
    </source>
</reference>
<accession>G7L613</accession>
<dbReference type="AlphaFoldDB" id="G7L613"/>
<proteinExistence type="predicted"/>